<name>A0A8J8T2H8_HALGN</name>
<dbReference type="EMBL" id="RRYP01009459">
    <property type="protein sequence ID" value="TNV79053.1"/>
    <property type="molecule type" value="Genomic_DNA"/>
</dbReference>
<dbReference type="Proteomes" id="UP000785679">
    <property type="component" value="Unassembled WGS sequence"/>
</dbReference>
<feature type="domain" description="JAB1/MPN/MOV34 metalloenzyme" evidence="2">
    <location>
        <begin position="21"/>
        <end position="163"/>
    </location>
</feature>
<feature type="compositionally biased region" description="Polar residues" evidence="1">
    <location>
        <begin position="346"/>
        <end position="361"/>
    </location>
</feature>
<dbReference type="PANTHER" id="PTHR10540">
    <property type="entry name" value="EUKARYOTIC TRANSLATION INITIATION FACTOR 3 SUBUNIT F-RELATED"/>
    <property type="match status" value="1"/>
</dbReference>
<proteinExistence type="predicted"/>
<dbReference type="SMART" id="SM00232">
    <property type="entry name" value="JAB_MPN"/>
    <property type="match status" value="1"/>
</dbReference>
<dbReference type="InterPro" id="IPR024969">
    <property type="entry name" value="EIF3F/CSN6-like_C"/>
</dbReference>
<gene>
    <name evidence="3" type="ORF">FGO68_gene16465</name>
</gene>
<protein>
    <recommendedName>
        <fullName evidence="2">JAB1/MPN/MOV34 metalloenzyme domain-containing protein</fullName>
    </recommendedName>
</protein>
<dbReference type="Pfam" id="PF01398">
    <property type="entry name" value="JAB"/>
    <property type="match status" value="1"/>
</dbReference>
<dbReference type="GO" id="GO:0031369">
    <property type="term" value="F:translation initiation factor binding"/>
    <property type="evidence" value="ECO:0007669"/>
    <property type="project" value="TreeGrafter"/>
</dbReference>
<organism evidence="3 4">
    <name type="scientific">Halteria grandinella</name>
    <dbReference type="NCBI Taxonomy" id="5974"/>
    <lineage>
        <taxon>Eukaryota</taxon>
        <taxon>Sar</taxon>
        <taxon>Alveolata</taxon>
        <taxon>Ciliophora</taxon>
        <taxon>Intramacronucleata</taxon>
        <taxon>Spirotrichea</taxon>
        <taxon>Stichotrichia</taxon>
        <taxon>Sporadotrichida</taxon>
        <taxon>Halteriidae</taxon>
        <taxon>Halteria</taxon>
    </lineage>
</organism>
<dbReference type="GO" id="GO:0003743">
    <property type="term" value="F:translation initiation factor activity"/>
    <property type="evidence" value="ECO:0007669"/>
    <property type="project" value="TreeGrafter"/>
</dbReference>
<dbReference type="PANTHER" id="PTHR10540:SF6">
    <property type="entry name" value="EUKARYOTIC TRANSLATION INITIATION FACTOR 3 SUBUNIT F"/>
    <property type="match status" value="1"/>
</dbReference>
<keyword evidence="4" id="KW-1185">Reference proteome</keyword>
<dbReference type="OrthoDB" id="1378at2759"/>
<reference evidence="3" key="1">
    <citation type="submission" date="2019-06" db="EMBL/GenBank/DDBJ databases">
        <authorList>
            <person name="Zheng W."/>
        </authorList>
    </citation>
    <scope>NUCLEOTIDE SEQUENCE</scope>
    <source>
        <strain evidence="3">QDHG01</strain>
    </source>
</reference>
<evidence type="ECO:0000313" key="3">
    <source>
        <dbReference type="EMBL" id="TNV79053.1"/>
    </source>
</evidence>
<evidence type="ECO:0000259" key="2">
    <source>
        <dbReference type="SMART" id="SM00232"/>
    </source>
</evidence>
<comment type="caution">
    <text evidence="3">The sequence shown here is derived from an EMBL/GenBank/DDBJ whole genome shotgun (WGS) entry which is preliminary data.</text>
</comment>
<dbReference type="Gene3D" id="3.40.140.10">
    <property type="entry name" value="Cytidine Deaminase, domain 2"/>
    <property type="match status" value="1"/>
</dbReference>
<dbReference type="InterPro" id="IPR000555">
    <property type="entry name" value="JAMM/MPN+_dom"/>
</dbReference>
<sequence>MTTQFSELPNLNFGLSVKPLHCQIHPTITPNIIDHFLRKPEDQGDIVVGALLGTIDGSQIDIYSSFAVPQYFDRESKELVIDTEYMQKMLKFHRKVSPNEGMLGMYISCKKLDEHGLALVGYFNKLFQDDKKRALISFPLIMMVDPTLSENKLSIKILNLVSGFLKTIPILCELTYNFAMSQQQRTGLDVLFYGQEHFDTLAILSQQRQQDGISESRVADLMKNQKLFTNKELMLRNMTQLCLNMKECEDYIQGVVDGKRAADPEVAHALNQCISQFSTDDLSVLETMVRENFQDAVMVNTLAKLQHAQITMTEKLNNIFTQSINKGSSRKHHIEAAAGAQGAASQPLNKAISQTSTNSTAVKGGAGAK</sequence>
<feature type="region of interest" description="Disordered" evidence="1">
    <location>
        <begin position="335"/>
        <end position="369"/>
    </location>
</feature>
<accession>A0A8J8T2H8</accession>
<dbReference type="AlphaFoldDB" id="A0A8J8T2H8"/>
<evidence type="ECO:0000256" key="1">
    <source>
        <dbReference type="SAM" id="MobiDB-lite"/>
    </source>
</evidence>
<dbReference type="GO" id="GO:0071541">
    <property type="term" value="C:eukaryotic translation initiation factor 3 complex, eIF3m"/>
    <property type="evidence" value="ECO:0007669"/>
    <property type="project" value="TreeGrafter"/>
</dbReference>
<dbReference type="GO" id="GO:0008237">
    <property type="term" value="F:metallopeptidase activity"/>
    <property type="evidence" value="ECO:0007669"/>
    <property type="project" value="InterPro"/>
</dbReference>
<evidence type="ECO:0000313" key="4">
    <source>
        <dbReference type="Proteomes" id="UP000785679"/>
    </source>
</evidence>
<dbReference type="Pfam" id="PF13012">
    <property type="entry name" value="MitMem_reg"/>
    <property type="match status" value="1"/>
</dbReference>